<sequence>MDGQPVSPTGLGGSKLRDVGRAVTAEAATHLDRLKKSERTKEAVDKSVAFAAEALEDPDKIKEAARKVWDEDQKVQAIKDRTKMFLENTMESEERMEKARNVSSRVFSVVERLASKGTGKVAGTFRGAATRLQGLLSTERDNHALVENGREVAKEVWTQLRSQAGESGALEGIQGTVQRVTQRLKEVLKTLQQQQAEQKSKEADADAIEADAYERATAAGVDHDSATAAAAAAREMSGHVTFTAGADGKLVMTAADGRSVDVDDNDAMTKLAREGRSVWQEVRTDEQVQRLLKEEIAPGFESLIRASVEVICDLISTLELPRVDGVYDSPLGSVCYHVDNLAFSEFAVGKDGLRVENQTGENSDHAGFGSTVSIEGIRTVMNDIRFAYCEYPKSWGMVDSDGTCSVKVEGARVGISYDIIVNTAQLMRIVNHGVELSKDESKVNELKEKVQKRWQERGQQNGQETESKGEIANGSAHRDDEHDEFKSPEPSPKGEAPKVDHSAADAAVDKAFGGGLFGAWGGGEDESESDEEDYDDARENQQHKRTSSISESLLGGIASLNPFGGGDSDSDYSEEESAPSQPTSPGARQRHLEAPLNDLQREKLERHRALLRDLLGDDFVVTDPVMELRVHATSIHVGALDVEIGGTSAAWLYNMIALVLTQQLRGTIEDRINNLTVRQLARLSGTVEAYSAGLIKVSVVKDEEEDEDEEQSMLGSWVSNGGLGKLRRDCGEWGKEWQCSHWVEGARIKRTPSSREEIVQADGTKKLAPLSDLAPEADGG</sequence>
<feature type="compositionally biased region" description="Acidic residues" evidence="2">
    <location>
        <begin position="568"/>
        <end position="577"/>
    </location>
</feature>
<protein>
    <submittedName>
        <fullName evidence="3">Uncharacterized protein</fullName>
    </submittedName>
</protein>
<feature type="region of interest" description="Disordered" evidence="2">
    <location>
        <begin position="753"/>
        <end position="780"/>
    </location>
</feature>
<feature type="coiled-coil region" evidence="1">
    <location>
        <begin position="177"/>
        <end position="211"/>
    </location>
</feature>
<feature type="compositionally biased region" description="Basic and acidic residues" evidence="2">
    <location>
        <begin position="437"/>
        <end position="456"/>
    </location>
</feature>
<gene>
    <name evidence="3" type="ORF">MSP1404_LOCUS3647</name>
</gene>
<name>A0A7S0KJX8_MICPS</name>
<organism evidence="3">
    <name type="scientific">Micromonas pusilla</name>
    <name type="common">Picoplanktonic green alga</name>
    <name type="synonym">Chromulina pusilla</name>
    <dbReference type="NCBI Taxonomy" id="38833"/>
    <lineage>
        <taxon>Eukaryota</taxon>
        <taxon>Viridiplantae</taxon>
        <taxon>Chlorophyta</taxon>
        <taxon>Mamiellophyceae</taxon>
        <taxon>Mamiellales</taxon>
        <taxon>Mamiellaceae</taxon>
        <taxon>Micromonas</taxon>
    </lineage>
</organism>
<reference evidence="3" key="1">
    <citation type="submission" date="2021-01" db="EMBL/GenBank/DDBJ databases">
        <authorList>
            <person name="Corre E."/>
            <person name="Pelletier E."/>
            <person name="Niang G."/>
            <person name="Scheremetjew M."/>
            <person name="Finn R."/>
            <person name="Kale V."/>
            <person name="Holt S."/>
            <person name="Cochrane G."/>
            <person name="Meng A."/>
            <person name="Brown T."/>
            <person name="Cohen L."/>
        </authorList>
    </citation>
    <scope>NUCLEOTIDE SEQUENCE</scope>
    <source>
        <strain evidence="3">CCMP494</strain>
    </source>
</reference>
<keyword evidence="1" id="KW-0175">Coiled coil</keyword>
<evidence type="ECO:0000313" key="3">
    <source>
        <dbReference type="EMBL" id="CAD8582586.1"/>
    </source>
</evidence>
<feature type="region of interest" description="Disordered" evidence="2">
    <location>
        <begin position="437"/>
        <end position="502"/>
    </location>
</feature>
<accession>A0A7S0KJX8</accession>
<dbReference type="AlphaFoldDB" id="A0A7S0KJX8"/>
<proteinExistence type="predicted"/>
<feature type="region of interest" description="Disordered" evidence="2">
    <location>
        <begin position="515"/>
        <end position="590"/>
    </location>
</feature>
<feature type="compositionally biased region" description="Basic and acidic residues" evidence="2">
    <location>
        <begin position="476"/>
        <end position="487"/>
    </location>
</feature>
<feature type="compositionally biased region" description="Acidic residues" evidence="2">
    <location>
        <begin position="523"/>
        <end position="536"/>
    </location>
</feature>
<evidence type="ECO:0000256" key="2">
    <source>
        <dbReference type="SAM" id="MobiDB-lite"/>
    </source>
</evidence>
<dbReference type="EMBL" id="HBEV01004790">
    <property type="protein sequence ID" value="CAD8582586.1"/>
    <property type="molecule type" value="Transcribed_RNA"/>
</dbReference>
<dbReference type="Gene3D" id="3.15.10.10">
    <property type="entry name" value="Bactericidal permeability-increasing protein, domain 1"/>
    <property type="match status" value="1"/>
</dbReference>
<evidence type="ECO:0000256" key="1">
    <source>
        <dbReference type="SAM" id="Coils"/>
    </source>
</evidence>